<dbReference type="KEGG" id="ela:UCREL1_212"/>
<keyword evidence="2" id="KW-0812">Transmembrane</keyword>
<keyword evidence="2" id="KW-0472">Membrane</keyword>
<protein>
    <submittedName>
        <fullName evidence="3">Putative efflux pump antibiotic resistance protein</fullName>
    </submittedName>
</protein>
<keyword evidence="2" id="KW-1133">Transmembrane helix</keyword>
<dbReference type="SUPFAM" id="SSF103473">
    <property type="entry name" value="MFS general substrate transporter"/>
    <property type="match status" value="1"/>
</dbReference>
<name>M7T7W9_EUTLA</name>
<dbReference type="EMBL" id="KB705390">
    <property type="protein sequence ID" value="EMR72727.1"/>
    <property type="molecule type" value="Genomic_DNA"/>
</dbReference>
<dbReference type="OrthoDB" id="440553at2759"/>
<gene>
    <name evidence="3" type="ORF">UCREL1_212</name>
</gene>
<feature type="region of interest" description="Disordered" evidence="1">
    <location>
        <begin position="1"/>
        <end position="34"/>
    </location>
</feature>
<dbReference type="Proteomes" id="UP000012174">
    <property type="component" value="Unassembled WGS sequence"/>
</dbReference>
<organism evidence="3 4">
    <name type="scientific">Eutypa lata (strain UCR-EL1)</name>
    <name type="common">Grapevine dieback disease fungus</name>
    <name type="synonym">Eutypa armeniacae</name>
    <dbReference type="NCBI Taxonomy" id="1287681"/>
    <lineage>
        <taxon>Eukaryota</taxon>
        <taxon>Fungi</taxon>
        <taxon>Dikarya</taxon>
        <taxon>Ascomycota</taxon>
        <taxon>Pezizomycotina</taxon>
        <taxon>Sordariomycetes</taxon>
        <taxon>Xylariomycetidae</taxon>
        <taxon>Xylariales</taxon>
        <taxon>Diatrypaceae</taxon>
        <taxon>Eutypa</taxon>
    </lineage>
</organism>
<feature type="transmembrane region" description="Helical" evidence="2">
    <location>
        <begin position="84"/>
        <end position="101"/>
    </location>
</feature>
<evidence type="ECO:0000313" key="4">
    <source>
        <dbReference type="Proteomes" id="UP000012174"/>
    </source>
</evidence>
<keyword evidence="4" id="KW-1185">Reference proteome</keyword>
<reference evidence="4" key="1">
    <citation type="journal article" date="2013" name="Genome Announc.">
        <title>Draft genome sequence of the grapevine dieback fungus Eutypa lata UCR-EL1.</title>
        <authorList>
            <person name="Blanco-Ulate B."/>
            <person name="Rolshausen P.E."/>
            <person name="Cantu D."/>
        </authorList>
    </citation>
    <scope>NUCLEOTIDE SEQUENCE [LARGE SCALE GENOMIC DNA]</scope>
    <source>
        <strain evidence="4">UCR-EL1</strain>
    </source>
</reference>
<dbReference type="HOGENOM" id="CLU_2223274_0_0_1"/>
<dbReference type="InterPro" id="IPR036259">
    <property type="entry name" value="MFS_trans_sf"/>
</dbReference>
<dbReference type="AlphaFoldDB" id="M7T7W9"/>
<evidence type="ECO:0000256" key="2">
    <source>
        <dbReference type="SAM" id="Phobius"/>
    </source>
</evidence>
<proteinExistence type="predicted"/>
<evidence type="ECO:0000313" key="3">
    <source>
        <dbReference type="EMBL" id="EMR72727.1"/>
    </source>
</evidence>
<sequence length="106" mass="11701">MASSEQEKLQPTAGFGDLQDQINGDAPVSTPEGERPKFNYLVGFRFWLLAFAQMMAVFLVHLEVPIVSTSLVAITDDLGGFDRVTWIVASYLLGYVGLKPLRTLHS</sequence>
<accession>M7T7W9</accession>
<feature type="transmembrane region" description="Helical" evidence="2">
    <location>
        <begin position="44"/>
        <end position="64"/>
    </location>
</feature>
<evidence type="ECO:0000256" key="1">
    <source>
        <dbReference type="SAM" id="MobiDB-lite"/>
    </source>
</evidence>